<keyword evidence="2" id="KW-1185">Reference proteome</keyword>
<comment type="caution">
    <text evidence="1">The sequence shown here is derived from an EMBL/GenBank/DDBJ whole genome shotgun (WGS) entry which is preliminary data.</text>
</comment>
<protein>
    <recommendedName>
        <fullName evidence="3">DeoR family transcriptional regulator</fullName>
    </recommendedName>
</protein>
<dbReference type="Proteomes" id="UP000318416">
    <property type="component" value="Unassembled WGS sequence"/>
</dbReference>
<accession>A0A561EZQ5</accession>
<evidence type="ECO:0008006" key="3">
    <source>
        <dbReference type="Google" id="ProtNLM"/>
    </source>
</evidence>
<dbReference type="RefSeq" id="WP_145795841.1">
    <property type="nucleotide sequence ID" value="NZ_BAAABR010000047.1"/>
</dbReference>
<evidence type="ECO:0000313" key="2">
    <source>
        <dbReference type="Proteomes" id="UP000318416"/>
    </source>
</evidence>
<gene>
    <name evidence="1" type="ORF">FB465_6257</name>
</gene>
<reference evidence="1 2" key="1">
    <citation type="submission" date="2019-06" db="EMBL/GenBank/DDBJ databases">
        <title>Sequencing the genomes of 1000 actinobacteria strains.</title>
        <authorList>
            <person name="Klenk H.-P."/>
        </authorList>
    </citation>
    <scope>NUCLEOTIDE SEQUENCE [LARGE SCALE GENOMIC DNA]</scope>
    <source>
        <strain evidence="1 2">DSM 41649</strain>
    </source>
</reference>
<organism evidence="1 2">
    <name type="scientific">Kitasatospora atroaurantiaca</name>
    <dbReference type="NCBI Taxonomy" id="285545"/>
    <lineage>
        <taxon>Bacteria</taxon>
        <taxon>Bacillati</taxon>
        <taxon>Actinomycetota</taxon>
        <taxon>Actinomycetes</taxon>
        <taxon>Kitasatosporales</taxon>
        <taxon>Streptomycetaceae</taxon>
        <taxon>Kitasatospora</taxon>
    </lineage>
</organism>
<evidence type="ECO:0000313" key="1">
    <source>
        <dbReference type="EMBL" id="TWE21090.1"/>
    </source>
</evidence>
<proteinExistence type="predicted"/>
<dbReference type="OrthoDB" id="3872271at2"/>
<dbReference type="AlphaFoldDB" id="A0A561EZQ5"/>
<dbReference type="EMBL" id="VIVR01000001">
    <property type="protein sequence ID" value="TWE21090.1"/>
    <property type="molecule type" value="Genomic_DNA"/>
</dbReference>
<sequence>MTEERTPPATAIERRQQLLEAIRRGGGTWDWQRARETYEPRPDPRTVRRDLQQLCKAGSLVRAESGGYEAA</sequence>
<name>A0A561EZQ5_9ACTN</name>